<dbReference type="InterPro" id="IPR001763">
    <property type="entry name" value="Rhodanese-like_dom"/>
</dbReference>
<dbReference type="Proteomes" id="UP001596233">
    <property type="component" value="Unassembled WGS sequence"/>
</dbReference>
<sequence length="692" mass="79787">MNMSNRTRQIIEILLQAEGELTVGEIAQQIDVSARTIHRELTNVEQYLTAFHMELIRKSGSGIKLSGSPEQQKALVESLSSIKEVDYTAEDRQLLILCLLLTADEPIKLFALGYDLKVAVSTITNDLNMLEKWVKKWRVMLVRKRGLGVVLSGTETQLRELIRQLIKLRLDPTELITDPLRLEEHPLYQRLFQLAGKSIMSDVESTLWLWEEQWESHLSEEAYTDLLLRLSIAINRIRSRRSIQQGEWKKLRFRHDLHESTTELLIELLSKHFAIEFTNEEKTYIYFIIAKVHEEYLQSLLGDDLMLTQAIGQITQEVERTFKVDFSEDRSLRDGLFHHMKVSLQRLSDGHVIRNPLLEHIMKDYDELFATVRTAAARHLPNIDIPNEEIGFIVTHFGAALERSKQLQPDVHAILVCSTGIGSSKLLQVRLQKEFPQIRIVDRVSWYEASRIPKERYDMIISTIDLPINPSSYLKVSPLITQEDADHLLAYIRTTAIASKPYADADELHANSAHSAEAELDQLMSHKITLDQILWILEQFEVVQLEAEYENLPSVLEAACFDVQQKELIVEPDLVKQRLLDREKKGTQMIPGTNLALFHTRSTSILTSSLTLYRLSKPIEVDKQQQSRLDQFLLMLAPQSLPWESLEVLSEISALLLEDELIELLHRGEEQSIRHYLTTKLHAFYKTKQKGE</sequence>
<dbReference type="InterPro" id="IPR050661">
    <property type="entry name" value="BglG_antiterminators"/>
</dbReference>
<dbReference type="SUPFAM" id="SSF52794">
    <property type="entry name" value="PTS system IIB component-like"/>
    <property type="match status" value="1"/>
</dbReference>
<dbReference type="Gene3D" id="3.40.50.2300">
    <property type="match status" value="1"/>
</dbReference>
<dbReference type="InterPro" id="IPR002178">
    <property type="entry name" value="PTS_EIIA_type-2_dom"/>
</dbReference>
<feature type="domain" description="PTS EIIA type-2" evidence="6">
    <location>
        <begin position="536"/>
        <end position="680"/>
    </location>
</feature>
<dbReference type="Gene3D" id="1.10.10.10">
    <property type="entry name" value="Winged helix-like DNA-binding domain superfamily/Winged helix DNA-binding domain"/>
    <property type="match status" value="1"/>
</dbReference>
<evidence type="ECO:0000256" key="2">
    <source>
        <dbReference type="ARBA" id="ARBA00022737"/>
    </source>
</evidence>
<evidence type="ECO:0000259" key="8">
    <source>
        <dbReference type="PROSITE" id="PS51372"/>
    </source>
</evidence>
<dbReference type="PANTHER" id="PTHR30185">
    <property type="entry name" value="CRYPTIC BETA-GLUCOSIDE BGL OPERON ANTITERMINATOR"/>
    <property type="match status" value="1"/>
</dbReference>
<dbReference type="InterPro" id="IPR013011">
    <property type="entry name" value="PTS_EIIB_2"/>
</dbReference>
<dbReference type="PROSITE" id="PS51099">
    <property type="entry name" value="PTS_EIIB_TYPE_2"/>
    <property type="match status" value="1"/>
</dbReference>
<dbReference type="InterPro" id="IPR036095">
    <property type="entry name" value="PTS_EIIB-like_sf"/>
</dbReference>
<dbReference type="EMBL" id="JBHSTE010000004">
    <property type="protein sequence ID" value="MFC6333821.1"/>
    <property type="molecule type" value="Genomic_DNA"/>
</dbReference>
<keyword evidence="10" id="KW-1185">Reference proteome</keyword>
<dbReference type="SUPFAM" id="SSF55804">
    <property type="entry name" value="Phoshotransferase/anion transport protein"/>
    <property type="match status" value="1"/>
</dbReference>
<dbReference type="InterPro" id="IPR036634">
    <property type="entry name" value="PRD_sf"/>
</dbReference>
<dbReference type="InterPro" id="IPR013196">
    <property type="entry name" value="HTH_11"/>
</dbReference>
<dbReference type="PANTHER" id="PTHR30185:SF18">
    <property type="entry name" value="TRANSCRIPTIONAL REGULATOR MTLR"/>
    <property type="match status" value="1"/>
</dbReference>
<dbReference type="Pfam" id="PF00874">
    <property type="entry name" value="PRD"/>
    <property type="match status" value="2"/>
</dbReference>
<feature type="domain" description="PRD" evidence="8">
    <location>
        <begin position="302"/>
        <end position="407"/>
    </location>
</feature>
<dbReference type="CDD" id="cd05568">
    <property type="entry name" value="PTS_IIB_bgl_like"/>
    <property type="match status" value="1"/>
</dbReference>
<evidence type="ECO:0000256" key="1">
    <source>
        <dbReference type="ARBA" id="ARBA00022679"/>
    </source>
</evidence>
<comment type="caution">
    <text evidence="9">The sequence shown here is derived from an EMBL/GenBank/DDBJ whole genome shotgun (WGS) entry which is preliminary data.</text>
</comment>
<dbReference type="InterPro" id="IPR011608">
    <property type="entry name" value="PRD"/>
</dbReference>
<feature type="domain" description="PTS EIIB type-2" evidence="7">
    <location>
        <begin position="411"/>
        <end position="500"/>
    </location>
</feature>
<gene>
    <name evidence="9" type="ORF">ACFP56_14425</name>
</gene>
<dbReference type="InterPro" id="IPR036390">
    <property type="entry name" value="WH_DNA-bd_sf"/>
</dbReference>
<evidence type="ECO:0000259" key="6">
    <source>
        <dbReference type="PROSITE" id="PS51094"/>
    </source>
</evidence>
<dbReference type="SUPFAM" id="SSF46785">
    <property type="entry name" value="Winged helix' DNA-binding domain"/>
    <property type="match status" value="1"/>
</dbReference>
<dbReference type="RefSeq" id="WP_379235683.1">
    <property type="nucleotide sequence ID" value="NZ_JBHSTE010000004.1"/>
</dbReference>
<evidence type="ECO:0000313" key="10">
    <source>
        <dbReference type="Proteomes" id="UP001596233"/>
    </source>
</evidence>
<evidence type="ECO:0000256" key="3">
    <source>
        <dbReference type="ARBA" id="ARBA00023015"/>
    </source>
</evidence>
<feature type="domain" description="Rhodanese" evidence="5">
    <location>
        <begin position="377"/>
        <end position="455"/>
    </location>
</feature>
<evidence type="ECO:0000313" key="9">
    <source>
        <dbReference type="EMBL" id="MFC6333821.1"/>
    </source>
</evidence>
<dbReference type="PROSITE" id="PS51094">
    <property type="entry name" value="PTS_EIIA_TYPE_2"/>
    <property type="match status" value="1"/>
</dbReference>
<evidence type="ECO:0000259" key="7">
    <source>
        <dbReference type="PROSITE" id="PS51099"/>
    </source>
</evidence>
<keyword evidence="3" id="KW-0805">Transcription regulation</keyword>
<dbReference type="SUPFAM" id="SSF63520">
    <property type="entry name" value="PTS-regulatory domain, PRD"/>
    <property type="match status" value="2"/>
</dbReference>
<evidence type="ECO:0000259" key="5">
    <source>
        <dbReference type="PROSITE" id="PS50206"/>
    </source>
</evidence>
<dbReference type="PROSITE" id="PS50206">
    <property type="entry name" value="RHODANESE_3"/>
    <property type="match status" value="1"/>
</dbReference>
<dbReference type="Gene3D" id="1.10.1790.10">
    <property type="entry name" value="PRD domain"/>
    <property type="match status" value="2"/>
</dbReference>
<accession>A0ABW1V8S1</accession>
<keyword evidence="2" id="KW-0677">Repeat</keyword>
<keyword evidence="1" id="KW-0808">Transferase</keyword>
<reference evidence="10" key="1">
    <citation type="journal article" date="2019" name="Int. J. Syst. Evol. Microbiol.">
        <title>The Global Catalogue of Microorganisms (GCM) 10K type strain sequencing project: providing services to taxonomists for standard genome sequencing and annotation.</title>
        <authorList>
            <consortium name="The Broad Institute Genomics Platform"/>
            <consortium name="The Broad Institute Genome Sequencing Center for Infectious Disease"/>
            <person name="Wu L."/>
            <person name="Ma J."/>
        </authorList>
    </citation>
    <scope>NUCLEOTIDE SEQUENCE [LARGE SCALE GENOMIC DNA]</scope>
    <source>
        <strain evidence="10">PCU 280</strain>
    </source>
</reference>
<dbReference type="InterPro" id="IPR036388">
    <property type="entry name" value="WH-like_DNA-bd_sf"/>
</dbReference>
<keyword evidence="4" id="KW-0804">Transcription</keyword>
<dbReference type="Pfam" id="PF00359">
    <property type="entry name" value="PTS_EIIA_2"/>
    <property type="match status" value="1"/>
</dbReference>
<organism evidence="9 10">
    <name type="scientific">Paenibacillus septentrionalis</name>
    <dbReference type="NCBI Taxonomy" id="429342"/>
    <lineage>
        <taxon>Bacteria</taxon>
        <taxon>Bacillati</taxon>
        <taxon>Bacillota</taxon>
        <taxon>Bacilli</taxon>
        <taxon>Bacillales</taxon>
        <taxon>Paenibacillaceae</taxon>
        <taxon>Paenibacillus</taxon>
    </lineage>
</organism>
<evidence type="ECO:0000256" key="4">
    <source>
        <dbReference type="ARBA" id="ARBA00023163"/>
    </source>
</evidence>
<dbReference type="Pfam" id="PF08279">
    <property type="entry name" value="HTH_11"/>
    <property type="match status" value="1"/>
</dbReference>
<proteinExistence type="predicted"/>
<dbReference type="PROSITE" id="PS51372">
    <property type="entry name" value="PRD_2"/>
    <property type="match status" value="2"/>
</dbReference>
<feature type="domain" description="PRD" evidence="8">
    <location>
        <begin position="194"/>
        <end position="299"/>
    </location>
</feature>
<name>A0ABW1V8S1_9BACL</name>
<protein>
    <submittedName>
        <fullName evidence="9">BglG family transcription antiterminator</fullName>
    </submittedName>
</protein>
<dbReference type="Gene3D" id="3.40.930.10">
    <property type="entry name" value="Mannitol-specific EII, Chain A"/>
    <property type="match status" value="1"/>
</dbReference>
<dbReference type="InterPro" id="IPR016152">
    <property type="entry name" value="PTrfase/Anion_transptr"/>
</dbReference>